<feature type="transmembrane region" description="Helical" evidence="1">
    <location>
        <begin position="71"/>
        <end position="96"/>
    </location>
</feature>
<protein>
    <submittedName>
        <fullName evidence="2">Uncharacterized protein</fullName>
    </submittedName>
</protein>
<keyword evidence="3" id="KW-1185">Reference proteome</keyword>
<keyword evidence="1" id="KW-0812">Transmembrane</keyword>
<keyword evidence="1" id="KW-1133">Transmembrane helix</keyword>
<dbReference type="Proteomes" id="UP000199242">
    <property type="component" value="Unassembled WGS sequence"/>
</dbReference>
<gene>
    <name evidence="2" type="ORF">SAMN05216273_11752</name>
</gene>
<evidence type="ECO:0000256" key="1">
    <source>
        <dbReference type="SAM" id="Phobius"/>
    </source>
</evidence>
<feature type="transmembrane region" description="Helical" evidence="1">
    <location>
        <begin position="40"/>
        <end position="65"/>
    </location>
</feature>
<organism evidence="2 3">
    <name type="scientific">Chryseobacterium taihuense</name>
    <dbReference type="NCBI Taxonomy" id="1141221"/>
    <lineage>
        <taxon>Bacteria</taxon>
        <taxon>Pseudomonadati</taxon>
        <taxon>Bacteroidota</taxon>
        <taxon>Flavobacteriia</taxon>
        <taxon>Flavobacteriales</taxon>
        <taxon>Weeksellaceae</taxon>
        <taxon>Chryseobacterium group</taxon>
        <taxon>Chryseobacterium</taxon>
    </lineage>
</organism>
<evidence type="ECO:0000313" key="3">
    <source>
        <dbReference type="Proteomes" id="UP000199242"/>
    </source>
</evidence>
<reference evidence="2 3" key="1">
    <citation type="submission" date="2016-10" db="EMBL/GenBank/DDBJ databases">
        <authorList>
            <person name="Varghese N."/>
            <person name="Submissions S."/>
        </authorList>
    </citation>
    <scope>NUCLEOTIDE SEQUENCE [LARGE SCALE GENOMIC DNA]</scope>
    <source>
        <strain evidence="2 3">CGMCC 1.10941</strain>
    </source>
</reference>
<name>A0ABY0R0C5_9FLAO</name>
<comment type="caution">
    <text evidence="2">The sequence shown here is derived from an EMBL/GenBank/DDBJ whole genome shotgun (WGS) entry which is preliminary data.</text>
</comment>
<proteinExistence type="predicted"/>
<dbReference type="RefSeq" id="WP_089745127.1">
    <property type="nucleotide sequence ID" value="NZ_FNHD01000017.1"/>
</dbReference>
<dbReference type="EMBL" id="FNHD01000017">
    <property type="protein sequence ID" value="SDM21464.1"/>
    <property type="molecule type" value="Genomic_DNA"/>
</dbReference>
<accession>A0ABY0R0C5</accession>
<sequence>MNNLGLIKMFLSISIIILVWIIVQFAMFKIEVPESLEKVFSFFINFNLIFLILLPIFLIISFYLLIKKNKIGLYLVVINLTSTLLFFSGDFIVSWLK</sequence>
<keyword evidence="1" id="KW-0472">Membrane</keyword>
<evidence type="ECO:0000313" key="2">
    <source>
        <dbReference type="EMBL" id="SDM21464.1"/>
    </source>
</evidence>
<feature type="transmembrane region" description="Helical" evidence="1">
    <location>
        <begin position="6"/>
        <end position="28"/>
    </location>
</feature>